<keyword evidence="1" id="KW-1133">Transmembrane helix</keyword>
<dbReference type="Proteomes" id="UP000503441">
    <property type="component" value="Chromosome"/>
</dbReference>
<gene>
    <name evidence="2" type="ORF">G7066_03440</name>
</gene>
<feature type="transmembrane region" description="Helical" evidence="1">
    <location>
        <begin position="128"/>
        <end position="152"/>
    </location>
</feature>
<keyword evidence="1" id="KW-0472">Membrane</keyword>
<accession>A0ABX6JUH6</accession>
<reference evidence="2 3" key="1">
    <citation type="submission" date="2020-03" db="EMBL/GenBank/DDBJ databases">
        <title>Leucobacter sp. nov., isolated from beetles.</title>
        <authorList>
            <person name="Hyun D.-W."/>
            <person name="Bae J.-W."/>
        </authorList>
    </citation>
    <scope>NUCLEOTIDE SEQUENCE [LARGE SCALE GENOMIC DNA]</scope>
    <source>
        <strain evidence="2 3">HDW9A</strain>
    </source>
</reference>
<keyword evidence="1" id="KW-0812">Transmembrane</keyword>
<dbReference type="EMBL" id="CP049933">
    <property type="protein sequence ID" value="QIM17967.1"/>
    <property type="molecule type" value="Genomic_DNA"/>
</dbReference>
<evidence type="ECO:0000313" key="3">
    <source>
        <dbReference type="Proteomes" id="UP000503441"/>
    </source>
</evidence>
<dbReference type="RefSeq" id="WP_166329002.1">
    <property type="nucleotide sequence ID" value="NZ_CP049933.1"/>
</dbReference>
<proteinExistence type="predicted"/>
<feature type="transmembrane region" description="Helical" evidence="1">
    <location>
        <begin position="7"/>
        <end position="27"/>
    </location>
</feature>
<keyword evidence="3" id="KW-1185">Reference proteome</keyword>
<feature type="transmembrane region" description="Helical" evidence="1">
    <location>
        <begin position="33"/>
        <end position="51"/>
    </location>
</feature>
<protein>
    <submittedName>
        <fullName evidence="2">Uncharacterized protein</fullName>
    </submittedName>
</protein>
<evidence type="ECO:0000256" key="1">
    <source>
        <dbReference type="SAM" id="Phobius"/>
    </source>
</evidence>
<name>A0ABX6JUH6_9MICO</name>
<organism evidence="2 3">
    <name type="scientific">Leucobacter coleopterorum</name>
    <dbReference type="NCBI Taxonomy" id="2714933"/>
    <lineage>
        <taxon>Bacteria</taxon>
        <taxon>Bacillati</taxon>
        <taxon>Actinomycetota</taxon>
        <taxon>Actinomycetes</taxon>
        <taxon>Micrococcales</taxon>
        <taxon>Microbacteriaceae</taxon>
        <taxon>Leucobacter</taxon>
    </lineage>
</organism>
<sequence>MTKARAIILGSVLAVVGLYGGLTSLGVDSKTPGIVTIVVFGFFALIAFGMVPQGDPRGSFRLINATVMTRAERPTADSWVHLAPTQAARIALVFGVILGSLGLLVMALSGVLQVVGVMPKLNSATNSVFLLLISVVVAALGCLGLWISVLLLGRRQRNGSFGTRPSGIALGESSVAVRVPGKDIEIPWAQIKSVEPVIVPVRDAEDLCMIRLVLSPGGSITDRVQMLSADGYQVPTDALYTSLRWYHAHPEARRELGRVEGQQRLQSWCDQAVAKIR</sequence>
<evidence type="ECO:0000313" key="2">
    <source>
        <dbReference type="EMBL" id="QIM17967.1"/>
    </source>
</evidence>
<feature type="transmembrane region" description="Helical" evidence="1">
    <location>
        <begin position="90"/>
        <end position="116"/>
    </location>
</feature>